<dbReference type="EMBL" id="CP159837">
    <property type="protein sequence ID" value="XCM34870.1"/>
    <property type="molecule type" value="Genomic_DNA"/>
</dbReference>
<dbReference type="Gene3D" id="3.40.50.720">
    <property type="entry name" value="NAD(P)-binding Rossmann-like Domain"/>
    <property type="match status" value="1"/>
</dbReference>
<protein>
    <submittedName>
        <fullName evidence="1">Uncharacterized protein</fullName>
    </submittedName>
</protein>
<organism evidence="1">
    <name type="scientific">Planktothricoides raciborskii GIHE-MW2</name>
    <dbReference type="NCBI Taxonomy" id="2792601"/>
    <lineage>
        <taxon>Bacteria</taxon>
        <taxon>Bacillati</taxon>
        <taxon>Cyanobacteriota</taxon>
        <taxon>Cyanophyceae</taxon>
        <taxon>Oscillatoriophycideae</taxon>
        <taxon>Oscillatoriales</taxon>
        <taxon>Oscillatoriaceae</taxon>
        <taxon>Planktothricoides</taxon>
    </lineage>
</organism>
<dbReference type="SUPFAM" id="SSF51735">
    <property type="entry name" value="NAD(P)-binding Rossmann-fold domains"/>
    <property type="match status" value="1"/>
</dbReference>
<gene>
    <name evidence="1" type="ORF">ABWT76_003513</name>
</gene>
<name>A0AAU8J809_9CYAN</name>
<dbReference type="AlphaFoldDB" id="A0AAU8J809"/>
<dbReference type="InterPro" id="IPR036291">
    <property type="entry name" value="NAD(P)-bd_dom_sf"/>
</dbReference>
<reference evidence="1" key="1">
    <citation type="submission" date="2024-07" db="EMBL/GenBank/DDBJ databases">
        <authorList>
            <person name="Kim Y.J."/>
            <person name="Jeong J.Y."/>
        </authorList>
    </citation>
    <scope>NUCLEOTIDE SEQUENCE</scope>
    <source>
        <strain evidence="1">GIHE-MW2</strain>
    </source>
</reference>
<proteinExistence type="predicted"/>
<evidence type="ECO:0000313" key="1">
    <source>
        <dbReference type="EMBL" id="XCM34870.1"/>
    </source>
</evidence>
<dbReference type="RefSeq" id="WP_190878819.1">
    <property type="nucleotide sequence ID" value="NZ_CP159837.1"/>
</dbReference>
<sequence>MSSKKKILVTGSDGFIGSHLYNTKGKQLVGWETLYGGREGFKRGLAETAEWFMNPANLVGYKSDRYTI</sequence>
<accession>A0AAU8J809</accession>